<evidence type="ECO:0000256" key="4">
    <source>
        <dbReference type="SAM" id="Phobius"/>
    </source>
</evidence>
<dbReference type="Pfam" id="PF00106">
    <property type="entry name" value="adh_short"/>
    <property type="match status" value="1"/>
</dbReference>
<evidence type="ECO:0000256" key="3">
    <source>
        <dbReference type="RuleBase" id="RU000363"/>
    </source>
</evidence>
<dbReference type="GO" id="GO:0016491">
    <property type="term" value="F:oxidoreductase activity"/>
    <property type="evidence" value="ECO:0007669"/>
    <property type="project" value="UniProtKB-KW"/>
</dbReference>
<keyword evidence="4" id="KW-0812">Transmembrane</keyword>
<gene>
    <name evidence="6" type="ORF">D6850_16825</name>
</gene>
<dbReference type="InterPro" id="IPR002347">
    <property type="entry name" value="SDR_fam"/>
</dbReference>
<dbReference type="PROSITE" id="PS00061">
    <property type="entry name" value="ADH_SHORT"/>
    <property type="match status" value="1"/>
</dbReference>
<dbReference type="OrthoDB" id="658698at2"/>
<feature type="domain" description="Ketoreductase" evidence="5">
    <location>
        <begin position="4"/>
        <end position="185"/>
    </location>
</feature>
<proteinExistence type="inferred from homology"/>
<reference evidence="6 7" key="1">
    <citation type="submission" date="2018-09" db="EMBL/GenBank/DDBJ databases">
        <title>Roseovarius spongiae sp. nov., isolated from a marine sponge.</title>
        <authorList>
            <person name="Zhuang L."/>
            <person name="Luo L."/>
        </authorList>
    </citation>
    <scope>NUCLEOTIDE SEQUENCE [LARGE SCALE GENOMIC DNA]</scope>
    <source>
        <strain evidence="6 7">HN-E21</strain>
    </source>
</reference>
<accession>A0A3A8B3X5</accession>
<dbReference type="SMART" id="SM00822">
    <property type="entry name" value="PKS_KR"/>
    <property type="match status" value="1"/>
</dbReference>
<sequence>MDDSVVVVTGASAGVGRALVRALGARGARVALLARGPVGLEAAAAEVRDAGGEALVLPTDVADADQVFAAADAVVERWGRIDLWINNAMTTVFSRAWQVTPEEFRRVTEVTYLGQVNGALAALRQMRQQGRGRILQVGSALAYRSVPLQSAYCGAKAAVRGFTDSLRTELEHENSAIRLTMVHLPAVNTPQFDWARTKMGAAPQPVPPIYAPADVARQILRAADTCPREMWIGAPAVESILGTLAVPAIMDRMMARDAWDSQMGEALETGARPDNLFTPVDRDMGADGRFGSRTRGDVTAWPAGAVRLGLAAAGVVGVLGAGWLVAQAAKRGRGA</sequence>
<dbReference type="NCBIfam" id="NF005495">
    <property type="entry name" value="PRK07109.1"/>
    <property type="match status" value="1"/>
</dbReference>
<dbReference type="RefSeq" id="WP_121168776.1">
    <property type="nucleotide sequence ID" value="NZ_RAPE01000006.1"/>
</dbReference>
<keyword evidence="4" id="KW-0472">Membrane</keyword>
<evidence type="ECO:0000313" key="7">
    <source>
        <dbReference type="Proteomes" id="UP000281128"/>
    </source>
</evidence>
<comment type="caution">
    <text evidence="6">The sequence shown here is derived from an EMBL/GenBank/DDBJ whole genome shotgun (WGS) entry which is preliminary data.</text>
</comment>
<evidence type="ECO:0000256" key="1">
    <source>
        <dbReference type="ARBA" id="ARBA00006484"/>
    </source>
</evidence>
<organism evidence="6 7">
    <name type="scientific">Roseovarius spongiae</name>
    <dbReference type="NCBI Taxonomy" id="2320272"/>
    <lineage>
        <taxon>Bacteria</taxon>
        <taxon>Pseudomonadati</taxon>
        <taxon>Pseudomonadota</taxon>
        <taxon>Alphaproteobacteria</taxon>
        <taxon>Rhodobacterales</taxon>
        <taxon>Roseobacteraceae</taxon>
        <taxon>Roseovarius</taxon>
    </lineage>
</organism>
<dbReference type="Gene3D" id="3.40.50.720">
    <property type="entry name" value="NAD(P)-binding Rossmann-like Domain"/>
    <property type="match status" value="1"/>
</dbReference>
<dbReference type="InterPro" id="IPR036291">
    <property type="entry name" value="NAD(P)-bd_dom_sf"/>
</dbReference>
<feature type="transmembrane region" description="Helical" evidence="4">
    <location>
        <begin position="305"/>
        <end position="326"/>
    </location>
</feature>
<dbReference type="PRINTS" id="PR00081">
    <property type="entry name" value="GDHRDH"/>
</dbReference>
<dbReference type="PANTHER" id="PTHR44196">
    <property type="entry name" value="DEHYDROGENASE/REDUCTASE SDR FAMILY MEMBER 7B"/>
    <property type="match status" value="1"/>
</dbReference>
<evidence type="ECO:0000256" key="2">
    <source>
        <dbReference type="ARBA" id="ARBA00023002"/>
    </source>
</evidence>
<evidence type="ECO:0000313" key="6">
    <source>
        <dbReference type="EMBL" id="RKF12624.1"/>
    </source>
</evidence>
<dbReference type="GO" id="GO:0016020">
    <property type="term" value="C:membrane"/>
    <property type="evidence" value="ECO:0007669"/>
    <property type="project" value="TreeGrafter"/>
</dbReference>
<dbReference type="InterPro" id="IPR020904">
    <property type="entry name" value="Sc_DH/Rdtase_CS"/>
</dbReference>
<dbReference type="PRINTS" id="PR00080">
    <property type="entry name" value="SDRFAMILY"/>
</dbReference>
<comment type="similarity">
    <text evidence="1 3">Belongs to the short-chain dehydrogenases/reductases (SDR) family.</text>
</comment>
<dbReference type="InterPro" id="IPR057326">
    <property type="entry name" value="KR_dom"/>
</dbReference>
<keyword evidence="4" id="KW-1133">Transmembrane helix</keyword>
<keyword evidence="2" id="KW-0560">Oxidoreductase</keyword>
<keyword evidence="7" id="KW-1185">Reference proteome</keyword>
<name>A0A3A8B3X5_9RHOB</name>
<evidence type="ECO:0000259" key="5">
    <source>
        <dbReference type="SMART" id="SM00822"/>
    </source>
</evidence>
<dbReference type="Proteomes" id="UP000281128">
    <property type="component" value="Unassembled WGS sequence"/>
</dbReference>
<dbReference type="AlphaFoldDB" id="A0A3A8B3X5"/>
<dbReference type="PANTHER" id="PTHR44196:SF1">
    <property type="entry name" value="DEHYDROGENASE_REDUCTASE SDR FAMILY MEMBER 7B"/>
    <property type="match status" value="1"/>
</dbReference>
<protein>
    <submittedName>
        <fullName evidence="6">SDR family NAD(P)-dependent oxidoreductase</fullName>
    </submittedName>
</protein>
<dbReference type="SUPFAM" id="SSF51735">
    <property type="entry name" value="NAD(P)-binding Rossmann-fold domains"/>
    <property type="match status" value="1"/>
</dbReference>
<dbReference type="EMBL" id="RAPE01000006">
    <property type="protein sequence ID" value="RKF12624.1"/>
    <property type="molecule type" value="Genomic_DNA"/>
</dbReference>